<dbReference type="SUPFAM" id="SSF56399">
    <property type="entry name" value="ADP-ribosylation"/>
    <property type="match status" value="1"/>
</dbReference>
<dbReference type="RefSeq" id="WP_002417772.1">
    <property type="nucleotide sequence ID" value="NZ_JH805761.1"/>
</dbReference>
<protein>
    <submittedName>
        <fullName evidence="3">Phage protein F-like protein</fullName>
    </submittedName>
</protein>
<sequence>MIQLNKWQKELQALQKANYQETDNQLFNVYRQSLIDIKKRLKVYTENAESLSFSTRLEVERLFSVADEINAILQLNSPKVEKTIKGYSAKQAEQGYYGLWYTLEQSQNIALSMPLINHDYIMNLVNAPVAGKRLSKRLYKYRDELAQNVTNNIITGLFEGKSYAEIARWINEETEASYKQALRIARTEAGRTQSVTTQKGYEEAKELGINIKKKWLATIDKHTRRTHQELDGKEVDVDEEFTIRGHSAKGPRMFGVASEDVNCRCTTIEVVDGISPELRKDNESKEMSEFKSYDDWFKGRIRGEITDDLADKAMSLKKFIEGVDLGDWDHLSEAEMEALEAEYEEKSMQLEKILAENPDILRLKEVPKDLKTALAENLFEIKEIDELFYNTENYLNWRQIITDEQYEAIFNYAASSDYMNYYLRHPENIEKLITGSGLDKLKLQVMDLQEILGRYTAQTDFTVYRGSDVVYNLDELVPGTERVFDKAFLSSSLDRAAAQSFAKNASSPVFYEIDVKKGSKVGAYIEEISKYGEKEKEFLFNASTKFKIISVNKTDEALYLKLEAIE</sequence>
<dbReference type="Pfam" id="PF03496">
    <property type="entry name" value="ADPrib_exo_Tox"/>
    <property type="match status" value="1"/>
</dbReference>
<proteinExistence type="predicted"/>
<dbReference type="EMBL" id="ALZR01000129">
    <property type="protein sequence ID" value="EJV12381.1"/>
    <property type="molecule type" value="Genomic_DNA"/>
</dbReference>
<evidence type="ECO:0000259" key="2">
    <source>
        <dbReference type="Pfam" id="PF04233"/>
    </source>
</evidence>
<feature type="domain" description="ADP ribosyltransferase" evidence="1">
    <location>
        <begin position="389"/>
        <end position="564"/>
    </location>
</feature>
<feature type="domain" description="Phage head morphogenesis" evidence="2">
    <location>
        <begin position="147"/>
        <end position="268"/>
    </location>
</feature>
<dbReference type="Pfam" id="PF04233">
    <property type="entry name" value="Phage_Mu_F"/>
    <property type="match status" value="1"/>
</dbReference>
<evidence type="ECO:0000313" key="3">
    <source>
        <dbReference type="EMBL" id="EJV12381.1"/>
    </source>
</evidence>
<organism evidence="3 4">
    <name type="scientific">Enterococcus faecalis ERV63</name>
    <dbReference type="NCBI Taxonomy" id="1134793"/>
    <lineage>
        <taxon>Bacteria</taxon>
        <taxon>Bacillati</taxon>
        <taxon>Bacillota</taxon>
        <taxon>Bacilli</taxon>
        <taxon>Lactobacillales</taxon>
        <taxon>Enterococcaceae</taxon>
        <taxon>Enterococcus</taxon>
    </lineage>
</organism>
<evidence type="ECO:0000259" key="1">
    <source>
        <dbReference type="Pfam" id="PF03496"/>
    </source>
</evidence>
<dbReference type="Gene3D" id="3.90.176.10">
    <property type="entry name" value="Toxin ADP-ribosyltransferase, Chain A, domain 1"/>
    <property type="match status" value="1"/>
</dbReference>
<dbReference type="InterPro" id="IPR003540">
    <property type="entry name" value="ADP-ribosyltransferase"/>
</dbReference>
<name>A0AAV3GGA1_ENTFL</name>
<evidence type="ECO:0000313" key="4">
    <source>
        <dbReference type="Proteomes" id="UP000004117"/>
    </source>
</evidence>
<comment type="caution">
    <text evidence="3">The sequence shown here is derived from an EMBL/GenBank/DDBJ whole genome shotgun (WGS) entry which is preliminary data.</text>
</comment>
<dbReference type="Proteomes" id="UP000004117">
    <property type="component" value="Unassembled WGS sequence"/>
</dbReference>
<gene>
    <name evidence="3" type="ORF">HMPREF1336_03327</name>
</gene>
<dbReference type="PROSITE" id="PS51996">
    <property type="entry name" value="TR_MART"/>
    <property type="match status" value="1"/>
</dbReference>
<dbReference type="InterPro" id="IPR006528">
    <property type="entry name" value="Phage_head_morphogenesis_dom"/>
</dbReference>
<accession>A0AAV3GGA1</accession>
<reference evidence="3 4" key="1">
    <citation type="submission" date="2012-04" db="EMBL/GenBank/DDBJ databases">
        <authorList>
            <person name="Weinstock G."/>
            <person name="Sodergren E."/>
            <person name="Lobos E.A."/>
            <person name="Fulton L."/>
            <person name="Fulton R."/>
            <person name="Courtney L."/>
            <person name="Fronick C."/>
            <person name="O'Laughlin M."/>
            <person name="Godfrey J."/>
            <person name="Wilson R.M."/>
            <person name="Miner T."/>
            <person name="Farmer C."/>
            <person name="Delehaunty K."/>
            <person name="Cordes M."/>
            <person name="Minx P."/>
            <person name="Tomlinson C."/>
            <person name="Chen J."/>
            <person name="Wollam A."/>
            <person name="Pepin K.H."/>
            <person name="Bhonagiri V."/>
            <person name="Zhang X."/>
            <person name="Suruliraj S."/>
            <person name="Warren W."/>
            <person name="Mitreva M."/>
            <person name="Mardis E.R."/>
            <person name="Wilson R.K."/>
        </authorList>
    </citation>
    <scope>NUCLEOTIDE SEQUENCE [LARGE SCALE GENOMIC DNA]</scope>
    <source>
        <strain evidence="3 4">ERV63</strain>
    </source>
</reference>
<dbReference type="AlphaFoldDB" id="A0AAV3GGA1"/>